<evidence type="ECO:0000256" key="4">
    <source>
        <dbReference type="ARBA" id="ARBA00022622"/>
    </source>
</evidence>
<reference evidence="16" key="2">
    <citation type="submission" date="2025-09" db="UniProtKB">
        <authorList>
            <consortium name="Ensembl"/>
        </authorList>
    </citation>
    <scope>IDENTIFICATION</scope>
</reference>
<dbReference type="Gene3D" id="2.60.40.10">
    <property type="entry name" value="Immunoglobulins"/>
    <property type="match status" value="7"/>
</dbReference>
<accession>A0A3Q3D9P7</accession>
<dbReference type="GO" id="GO:0098552">
    <property type="term" value="C:side of membrane"/>
    <property type="evidence" value="ECO:0007669"/>
    <property type="project" value="UniProtKB-KW"/>
</dbReference>
<dbReference type="GO" id="GO:0007411">
    <property type="term" value="P:axon guidance"/>
    <property type="evidence" value="ECO:0007669"/>
    <property type="project" value="TreeGrafter"/>
</dbReference>
<dbReference type="SMART" id="SM00060">
    <property type="entry name" value="FN3"/>
    <property type="match status" value="1"/>
</dbReference>
<dbReference type="FunFam" id="2.60.40.10:FF:000052">
    <property type="entry name" value="Contactin 1"/>
    <property type="match status" value="1"/>
</dbReference>
<evidence type="ECO:0000259" key="14">
    <source>
        <dbReference type="PROSITE" id="PS50835"/>
    </source>
</evidence>
<organism evidence="16 17">
    <name type="scientific">Hippocampus comes</name>
    <name type="common">Tiger tail seahorse</name>
    <dbReference type="NCBI Taxonomy" id="109280"/>
    <lineage>
        <taxon>Eukaryota</taxon>
        <taxon>Metazoa</taxon>
        <taxon>Chordata</taxon>
        <taxon>Craniata</taxon>
        <taxon>Vertebrata</taxon>
        <taxon>Euteleostomi</taxon>
        <taxon>Actinopterygii</taxon>
        <taxon>Neopterygii</taxon>
        <taxon>Teleostei</taxon>
        <taxon>Neoteleostei</taxon>
        <taxon>Acanthomorphata</taxon>
        <taxon>Syngnathiaria</taxon>
        <taxon>Syngnathiformes</taxon>
        <taxon>Syngnathoidei</taxon>
        <taxon>Syngnathidae</taxon>
        <taxon>Hippocampus</taxon>
    </lineage>
</organism>
<keyword evidence="4" id="KW-0336">GPI-anchor</keyword>
<dbReference type="GO" id="GO:0030424">
    <property type="term" value="C:axon"/>
    <property type="evidence" value="ECO:0007669"/>
    <property type="project" value="TreeGrafter"/>
</dbReference>
<dbReference type="InterPro" id="IPR003599">
    <property type="entry name" value="Ig_sub"/>
</dbReference>
<dbReference type="GO" id="GO:0098632">
    <property type="term" value="F:cell-cell adhesion mediator activity"/>
    <property type="evidence" value="ECO:0007669"/>
    <property type="project" value="TreeGrafter"/>
</dbReference>
<keyword evidence="9" id="KW-1015">Disulfide bond</keyword>
<dbReference type="FunFam" id="2.60.40.10:FF:000047">
    <property type="entry name" value="Contactin 1"/>
    <property type="match status" value="1"/>
</dbReference>
<keyword evidence="17" id="KW-1185">Reference proteome</keyword>
<dbReference type="AlphaFoldDB" id="A0A3Q3D9P7"/>
<proteinExistence type="inferred from homology"/>
<dbReference type="InterPro" id="IPR003598">
    <property type="entry name" value="Ig_sub2"/>
</dbReference>
<keyword evidence="6" id="KW-0677">Repeat</keyword>
<dbReference type="FunFam" id="2.60.40.10:FF:000005">
    <property type="entry name" value="Neuronal cell adhesion molecule"/>
    <property type="match status" value="1"/>
</dbReference>
<comment type="subcellular location">
    <subcellularLocation>
        <location evidence="1">Cell membrane</location>
        <topology evidence="1">Lipid-anchor</topology>
        <topology evidence="1">GPI-anchor</topology>
    </subcellularLocation>
</comment>
<dbReference type="GeneTree" id="ENSGT00940000155915"/>
<evidence type="ECO:0000256" key="9">
    <source>
        <dbReference type="ARBA" id="ARBA00023157"/>
    </source>
</evidence>
<dbReference type="Ensembl" id="ENSHCOT00000003320.1">
    <property type="protein sequence ID" value="ENSHCOP00000006649.1"/>
    <property type="gene ID" value="ENSHCOG00000008605.1"/>
</dbReference>
<evidence type="ECO:0000256" key="1">
    <source>
        <dbReference type="ARBA" id="ARBA00004609"/>
    </source>
</evidence>
<dbReference type="SMART" id="SM00409">
    <property type="entry name" value="IG"/>
    <property type="match status" value="5"/>
</dbReference>
<evidence type="ECO:0000313" key="16">
    <source>
        <dbReference type="Ensembl" id="ENSHCOP00000006649.1"/>
    </source>
</evidence>
<keyword evidence="3" id="KW-1003">Cell membrane</keyword>
<protein>
    <submittedName>
        <fullName evidence="16">Contactin 1b</fullName>
    </submittedName>
</protein>
<dbReference type="GO" id="GO:0005886">
    <property type="term" value="C:plasma membrane"/>
    <property type="evidence" value="ECO:0007669"/>
    <property type="project" value="UniProtKB-SubCell"/>
</dbReference>
<dbReference type="PANTHER" id="PTHR44170:SF10">
    <property type="entry name" value="CONTACTIN-1"/>
    <property type="match status" value="1"/>
</dbReference>
<dbReference type="InterPro" id="IPR013783">
    <property type="entry name" value="Ig-like_fold"/>
</dbReference>
<keyword evidence="5" id="KW-0732">Signal</keyword>
<reference evidence="16" key="1">
    <citation type="submission" date="2025-08" db="UniProtKB">
        <authorList>
            <consortium name="Ensembl"/>
        </authorList>
    </citation>
    <scope>IDENTIFICATION</scope>
</reference>
<dbReference type="PROSITE" id="PS50835">
    <property type="entry name" value="IG_LIKE"/>
    <property type="match status" value="5"/>
</dbReference>
<dbReference type="GO" id="GO:0007420">
    <property type="term" value="P:brain development"/>
    <property type="evidence" value="ECO:0007669"/>
    <property type="project" value="TreeGrafter"/>
</dbReference>
<name>A0A3Q3D9P7_HIPCM</name>
<evidence type="ECO:0000256" key="6">
    <source>
        <dbReference type="ARBA" id="ARBA00022737"/>
    </source>
</evidence>
<dbReference type="SUPFAM" id="SSF49265">
    <property type="entry name" value="Fibronectin type III"/>
    <property type="match status" value="1"/>
</dbReference>
<evidence type="ECO:0000256" key="7">
    <source>
        <dbReference type="ARBA" id="ARBA00022889"/>
    </source>
</evidence>
<dbReference type="Proteomes" id="UP000264820">
    <property type="component" value="Unplaced"/>
</dbReference>
<dbReference type="InterPro" id="IPR003961">
    <property type="entry name" value="FN3_dom"/>
</dbReference>
<evidence type="ECO:0000256" key="8">
    <source>
        <dbReference type="ARBA" id="ARBA00023136"/>
    </source>
</evidence>
<dbReference type="PROSITE" id="PS50853">
    <property type="entry name" value="FN3"/>
    <property type="match status" value="1"/>
</dbReference>
<dbReference type="SUPFAM" id="SSF48726">
    <property type="entry name" value="Immunoglobulin"/>
    <property type="match status" value="6"/>
</dbReference>
<keyword evidence="12" id="KW-0393">Immunoglobulin domain</keyword>
<dbReference type="SMART" id="SM00408">
    <property type="entry name" value="IGc2"/>
    <property type="match status" value="5"/>
</dbReference>
<evidence type="ECO:0000256" key="12">
    <source>
        <dbReference type="ARBA" id="ARBA00023319"/>
    </source>
</evidence>
<sequence>HGSPSPRMPHHLLPHPPHPDTVEATGYGPIFEEEPVDVVYTEDSPDGRISMNCRARANPPAAYRWRRDNWEIKLMEQPDEHYSLVGGNLVISNPRQKKHAGTYICVAHNIYGTVISKEARVKFGCKNAFLKRRETRSLSEKARGRFCCVPLPKRGQVSYRWIFNEFPVFLNMDRRRFVSQRTGNLYISKVEAQDAGNYSCFVSSPVLGKSVFSKFIPLIPLPPDDGEFDRYLCKKATLIKVEFPDTTALLASNITLECFALGNPIPHIVWRKVDATDLPANHEISESGAALHLYNVQYEDVGAYECEAINTKGKDWHKAWLYVECERLPRASWPSELKFSSLTFADSGMYQCIAENYWGIKYANAELRVIACAPTFEFNPLKKQLLGARDGRVLIECKPRAAPRPRFTWSKGKELLFNSSRISIMFDGTLEILNATKNDEGFYTCFAENDRGKANSSGYLTITEATSITVAPEDTEVTVGGEVVLACSASYDPMLDIAFIWAIDFRVIDFDAEWQHYERIMVPQEGSGNLRIKNAQIWHEGRYTCTAQTVVDGDAGDVNVFVVGVPGPPGVIRVEDIGDTWVKLLWTKGAEHNSPILSYTIQTSSTDLLQLERLSAPSFLDGTVERADVTDLYPWMEYQFRIIATNEYGSGEASIPSLKIKTWDAPPVVSPADVEGYGGRNGEIIITWTVTERGFADIFGKCPFWLKNANARKRPTLHFFLMSSPCSKKKKKKKHEPGKLKLTSQTNGVRVATECFIAELDTDAFLMTVSSSKHQIMLHK</sequence>
<feature type="domain" description="Ig-like" evidence="14">
    <location>
        <begin position="374"/>
        <end position="463"/>
    </location>
</feature>
<feature type="domain" description="Fibronectin type-III" evidence="15">
    <location>
        <begin position="568"/>
        <end position="665"/>
    </location>
</feature>
<keyword evidence="11" id="KW-0449">Lipoprotein</keyword>
<dbReference type="InterPro" id="IPR036179">
    <property type="entry name" value="Ig-like_dom_sf"/>
</dbReference>
<dbReference type="Pfam" id="PF13927">
    <property type="entry name" value="Ig_3"/>
    <property type="match status" value="3"/>
</dbReference>
<keyword evidence="8" id="KW-0472">Membrane</keyword>
<dbReference type="Pfam" id="PF07679">
    <property type="entry name" value="I-set"/>
    <property type="match status" value="1"/>
</dbReference>
<evidence type="ECO:0000256" key="3">
    <source>
        <dbReference type="ARBA" id="ARBA00022475"/>
    </source>
</evidence>
<dbReference type="InterPro" id="IPR007110">
    <property type="entry name" value="Ig-like_dom"/>
</dbReference>
<evidence type="ECO:0000256" key="5">
    <source>
        <dbReference type="ARBA" id="ARBA00022729"/>
    </source>
</evidence>
<evidence type="ECO:0000313" key="17">
    <source>
        <dbReference type="Proteomes" id="UP000264820"/>
    </source>
</evidence>
<dbReference type="InterPro" id="IPR013098">
    <property type="entry name" value="Ig_I-set"/>
</dbReference>
<dbReference type="FunFam" id="2.60.40.10:FF:000004">
    <property type="entry name" value="DCC isoform 1"/>
    <property type="match status" value="1"/>
</dbReference>
<feature type="domain" description="Ig-like" evidence="14">
    <location>
        <begin position="147"/>
        <end position="212"/>
    </location>
</feature>
<feature type="domain" description="Ig-like" evidence="14">
    <location>
        <begin position="466"/>
        <end position="561"/>
    </location>
</feature>
<keyword evidence="7" id="KW-0130">Cell adhesion</keyword>
<feature type="domain" description="Ig-like" evidence="14">
    <location>
        <begin position="29"/>
        <end position="122"/>
    </location>
</feature>
<dbReference type="InterPro" id="IPR036116">
    <property type="entry name" value="FN3_sf"/>
</dbReference>
<dbReference type="CDD" id="cd00063">
    <property type="entry name" value="FN3"/>
    <property type="match status" value="1"/>
</dbReference>
<feature type="region of interest" description="Disordered" evidence="13">
    <location>
        <begin position="1"/>
        <end position="27"/>
    </location>
</feature>
<dbReference type="Pfam" id="PF00041">
    <property type="entry name" value="fn3"/>
    <property type="match status" value="1"/>
</dbReference>
<keyword evidence="10" id="KW-0325">Glycoprotein</keyword>
<evidence type="ECO:0000256" key="2">
    <source>
        <dbReference type="ARBA" id="ARBA00009812"/>
    </source>
</evidence>
<evidence type="ECO:0000256" key="13">
    <source>
        <dbReference type="SAM" id="MobiDB-lite"/>
    </source>
</evidence>
<dbReference type="FunFam" id="2.60.40.10:FF:000064">
    <property type="entry name" value="Contactin 1"/>
    <property type="match status" value="1"/>
</dbReference>
<evidence type="ECO:0000256" key="11">
    <source>
        <dbReference type="ARBA" id="ARBA00023288"/>
    </source>
</evidence>
<evidence type="ECO:0000259" key="15">
    <source>
        <dbReference type="PROSITE" id="PS50853"/>
    </source>
</evidence>
<feature type="domain" description="Ig-like" evidence="14">
    <location>
        <begin position="217"/>
        <end position="310"/>
    </location>
</feature>
<evidence type="ECO:0000256" key="10">
    <source>
        <dbReference type="ARBA" id="ARBA00023180"/>
    </source>
</evidence>
<dbReference type="PANTHER" id="PTHR44170">
    <property type="entry name" value="PROTEIN SIDEKICK"/>
    <property type="match status" value="1"/>
</dbReference>
<comment type="similarity">
    <text evidence="2">Belongs to the immunoglobulin superfamily. Contactin family.</text>
</comment>